<protein>
    <submittedName>
        <fullName evidence="1">3883_t:CDS:1</fullName>
    </submittedName>
</protein>
<name>A0ACA9PYT3_9GLOM</name>
<reference evidence="1" key="1">
    <citation type="submission" date="2021-06" db="EMBL/GenBank/DDBJ databases">
        <authorList>
            <person name="Kallberg Y."/>
            <person name="Tangrot J."/>
            <person name="Rosling A."/>
        </authorList>
    </citation>
    <scope>NUCLEOTIDE SEQUENCE</scope>
    <source>
        <strain evidence="1">IL203A</strain>
    </source>
</reference>
<evidence type="ECO:0000313" key="2">
    <source>
        <dbReference type="Proteomes" id="UP000789702"/>
    </source>
</evidence>
<gene>
    <name evidence="1" type="ORF">DHETER_LOCUS13243</name>
</gene>
<comment type="caution">
    <text evidence="1">The sequence shown here is derived from an EMBL/GenBank/DDBJ whole genome shotgun (WGS) entry which is preliminary data.</text>
</comment>
<dbReference type="Proteomes" id="UP000789702">
    <property type="component" value="Unassembled WGS sequence"/>
</dbReference>
<proteinExistence type="predicted"/>
<feature type="non-terminal residue" evidence="1">
    <location>
        <position position="1"/>
    </location>
</feature>
<organism evidence="1 2">
    <name type="scientific">Dentiscutata heterogama</name>
    <dbReference type="NCBI Taxonomy" id="1316150"/>
    <lineage>
        <taxon>Eukaryota</taxon>
        <taxon>Fungi</taxon>
        <taxon>Fungi incertae sedis</taxon>
        <taxon>Mucoromycota</taxon>
        <taxon>Glomeromycotina</taxon>
        <taxon>Glomeromycetes</taxon>
        <taxon>Diversisporales</taxon>
        <taxon>Gigasporaceae</taxon>
        <taxon>Dentiscutata</taxon>
    </lineage>
</organism>
<dbReference type="EMBL" id="CAJVPU010035456">
    <property type="protein sequence ID" value="CAG8727835.1"/>
    <property type="molecule type" value="Genomic_DNA"/>
</dbReference>
<feature type="non-terminal residue" evidence="1">
    <location>
        <position position="41"/>
    </location>
</feature>
<evidence type="ECO:0000313" key="1">
    <source>
        <dbReference type="EMBL" id="CAG8727835.1"/>
    </source>
</evidence>
<sequence>RIEHEYRIEFHGIVIAINLSRLFLIHRSAKDLRIPQSQQQN</sequence>
<keyword evidence="2" id="KW-1185">Reference proteome</keyword>
<accession>A0ACA9PYT3</accession>